<reference evidence="13 14" key="1">
    <citation type="journal article" date="2020" name="Microorganisms">
        <title>Osmotic Adaptation and Compatible Solute Biosynthesis of Phototrophic Bacteria as Revealed from Genome Analyses.</title>
        <authorList>
            <person name="Imhoff J.F."/>
            <person name="Rahn T."/>
            <person name="Kunzel S."/>
            <person name="Keller A."/>
            <person name="Neulinger S.C."/>
        </authorList>
    </citation>
    <scope>NUCLEOTIDE SEQUENCE [LARGE SCALE GENOMIC DNA]</scope>
    <source>
        <strain evidence="13 14">DSM 6210</strain>
    </source>
</reference>
<keyword evidence="1 9" id="KW-1003">Cell membrane</keyword>
<evidence type="ECO:0000256" key="6">
    <source>
        <dbReference type="ARBA" id="ARBA00023136"/>
    </source>
</evidence>
<evidence type="ECO:0000256" key="10">
    <source>
        <dbReference type="SAM" id="MobiDB-lite"/>
    </source>
</evidence>
<evidence type="ECO:0000313" key="13">
    <source>
        <dbReference type="EMBL" id="MBK1629223.1"/>
    </source>
</evidence>
<dbReference type="Proteomes" id="UP000748752">
    <property type="component" value="Unassembled WGS sequence"/>
</dbReference>
<evidence type="ECO:0000256" key="3">
    <source>
        <dbReference type="ARBA" id="ARBA00022618"/>
    </source>
</evidence>
<keyword evidence="6 9" id="KW-0472">Membrane</keyword>
<feature type="region of interest" description="Disordered" evidence="10">
    <location>
        <begin position="32"/>
        <end position="102"/>
    </location>
</feature>
<comment type="function">
    <text evidence="8">Essential cell division protein that stabilizes the FtsZ protofilaments by cross-linking them and that serves as a cytoplasmic membrane anchor for the Z ring. Also required for the recruitment to the septal ring of downstream cell division proteins.</text>
</comment>
<dbReference type="InterPro" id="IPR011919">
    <property type="entry name" value="Cell_div_ZipA"/>
</dbReference>
<organism evidence="13 14">
    <name type="scientific">Thiohalocapsa halophila</name>
    <dbReference type="NCBI Taxonomy" id="69359"/>
    <lineage>
        <taxon>Bacteria</taxon>
        <taxon>Pseudomonadati</taxon>
        <taxon>Pseudomonadota</taxon>
        <taxon>Gammaproteobacteria</taxon>
        <taxon>Chromatiales</taxon>
        <taxon>Chromatiaceae</taxon>
        <taxon>Thiohalocapsa</taxon>
    </lineage>
</organism>
<keyword evidence="4 9" id="KW-0812">Transmembrane</keyword>
<comment type="subcellular location">
    <subcellularLocation>
        <location evidence="9">Cell inner membrane</location>
        <topology evidence="9">Single-pass type I membrane protein</topology>
    </subcellularLocation>
</comment>
<keyword evidence="3 8" id="KW-0132">Cell division</keyword>
<evidence type="ECO:0000256" key="1">
    <source>
        <dbReference type="ARBA" id="ARBA00022475"/>
    </source>
</evidence>
<sequence>MDAATLRLILVVLGAVFLIGLFLWEKQRSASASGERARPAKRAKPAPRSSPSAERRRQEPNLGGLGDDGLDESAAPSGAAAKNAAADAEAAPSSTQTAAPPQGEPLLIQLYITSTGGAFSGDEILSAAERCKLRPGDMNIFHRTRGDAPDGEPLFSMANLVKPGTFPFDDMTEFASPGLAVFAQFEGEPSDLMVFDEMLDATRVMAELLGGDIRGPHREPLRDADAKALRAQVRALLHGSDEGAEAP</sequence>
<protein>
    <recommendedName>
        <fullName evidence="8">Cell division protein ZipA</fullName>
    </recommendedName>
</protein>
<dbReference type="RefSeq" id="WP_200232919.1">
    <property type="nucleotide sequence ID" value="NZ_NRRV01000001.1"/>
</dbReference>
<keyword evidence="7 8" id="KW-0131">Cell cycle</keyword>
<comment type="caution">
    <text evidence="13">The sequence shown here is derived from an EMBL/GenBank/DDBJ whole genome shotgun (WGS) entry which is preliminary data.</text>
</comment>
<evidence type="ECO:0000256" key="7">
    <source>
        <dbReference type="ARBA" id="ARBA00023306"/>
    </source>
</evidence>
<evidence type="ECO:0000256" key="5">
    <source>
        <dbReference type="ARBA" id="ARBA00022989"/>
    </source>
</evidence>
<feature type="transmembrane region" description="Helical" evidence="11">
    <location>
        <begin position="6"/>
        <end position="24"/>
    </location>
</feature>
<accession>A0ABS1CBB6</accession>
<feature type="domain" description="ZipA C-terminal FtsZ-binding" evidence="12">
    <location>
        <begin position="104"/>
        <end position="233"/>
    </location>
</feature>
<evidence type="ECO:0000256" key="4">
    <source>
        <dbReference type="ARBA" id="ARBA00022692"/>
    </source>
</evidence>
<gene>
    <name evidence="13" type="ORF">CKO31_00445</name>
</gene>
<comment type="similarity">
    <text evidence="8">Belongs to the ZipA family.</text>
</comment>
<dbReference type="Pfam" id="PF04354">
    <property type="entry name" value="ZipA_C"/>
    <property type="match status" value="1"/>
</dbReference>
<evidence type="ECO:0000256" key="8">
    <source>
        <dbReference type="RuleBase" id="RU003612"/>
    </source>
</evidence>
<evidence type="ECO:0000256" key="9">
    <source>
        <dbReference type="RuleBase" id="RU003613"/>
    </source>
</evidence>
<name>A0ABS1CBB6_9GAMM</name>
<dbReference type="PANTHER" id="PTHR38685">
    <property type="entry name" value="CELL DIVISION PROTEIN ZIPA"/>
    <property type="match status" value="1"/>
</dbReference>
<dbReference type="InterPro" id="IPR036765">
    <property type="entry name" value="ZipA_FtsZ-bd_C_sf"/>
</dbReference>
<evidence type="ECO:0000313" key="14">
    <source>
        <dbReference type="Proteomes" id="UP000748752"/>
    </source>
</evidence>
<dbReference type="SMART" id="SM00771">
    <property type="entry name" value="ZipA_C"/>
    <property type="match status" value="1"/>
</dbReference>
<proteinExistence type="inferred from homology"/>
<evidence type="ECO:0000256" key="11">
    <source>
        <dbReference type="SAM" id="Phobius"/>
    </source>
</evidence>
<dbReference type="PANTHER" id="PTHR38685:SF1">
    <property type="entry name" value="CELL DIVISION PROTEIN ZIPA"/>
    <property type="match status" value="1"/>
</dbReference>
<feature type="compositionally biased region" description="Low complexity" evidence="10">
    <location>
        <begin position="73"/>
        <end position="101"/>
    </location>
</feature>
<dbReference type="Gene3D" id="3.30.1400.10">
    <property type="entry name" value="ZipA, C-terminal FtsZ-binding domain"/>
    <property type="match status" value="1"/>
</dbReference>
<keyword evidence="2 9" id="KW-0997">Cell inner membrane</keyword>
<dbReference type="InterPro" id="IPR007449">
    <property type="entry name" value="ZipA_FtsZ-bd_C"/>
</dbReference>
<keyword evidence="5 11" id="KW-1133">Transmembrane helix</keyword>
<evidence type="ECO:0000256" key="2">
    <source>
        <dbReference type="ARBA" id="ARBA00022519"/>
    </source>
</evidence>
<evidence type="ECO:0000259" key="12">
    <source>
        <dbReference type="SMART" id="SM00771"/>
    </source>
</evidence>
<dbReference type="SUPFAM" id="SSF64383">
    <property type="entry name" value="Cell-division protein ZipA, C-terminal domain"/>
    <property type="match status" value="1"/>
</dbReference>
<dbReference type="EMBL" id="NRRV01000001">
    <property type="protein sequence ID" value="MBK1629223.1"/>
    <property type="molecule type" value="Genomic_DNA"/>
</dbReference>
<keyword evidence="14" id="KW-1185">Reference proteome</keyword>